<dbReference type="InterPro" id="IPR036291">
    <property type="entry name" value="NAD(P)-bd_dom_sf"/>
</dbReference>
<dbReference type="PANTHER" id="PTHR44196">
    <property type="entry name" value="DEHYDROGENASE/REDUCTASE SDR FAMILY MEMBER 7B"/>
    <property type="match status" value="1"/>
</dbReference>
<feature type="domain" description="Ketoreductase" evidence="5">
    <location>
        <begin position="9"/>
        <end position="194"/>
    </location>
</feature>
<keyword evidence="4" id="KW-1133">Transmembrane helix</keyword>
<evidence type="ECO:0000313" key="6">
    <source>
        <dbReference type="EMBL" id="GEM44627.1"/>
    </source>
</evidence>
<dbReference type="PROSITE" id="PS00061">
    <property type="entry name" value="ADH_SHORT"/>
    <property type="match status" value="1"/>
</dbReference>
<protein>
    <submittedName>
        <fullName evidence="6">Glucose a-dehydrogenase YxnA</fullName>
    </submittedName>
</protein>
<evidence type="ECO:0000259" key="5">
    <source>
        <dbReference type="SMART" id="SM00822"/>
    </source>
</evidence>
<dbReference type="SUPFAM" id="SSF51735">
    <property type="entry name" value="NAD(P)-binding Rossmann-fold domains"/>
    <property type="match status" value="1"/>
</dbReference>
<dbReference type="Proteomes" id="UP000321306">
    <property type="component" value="Unassembled WGS sequence"/>
</dbReference>
<dbReference type="InterPro" id="IPR002347">
    <property type="entry name" value="SDR_fam"/>
</dbReference>
<keyword evidence="4" id="KW-0472">Membrane</keyword>
<reference evidence="6 7" key="1">
    <citation type="submission" date="2019-07" db="EMBL/GenBank/DDBJ databases">
        <title>Whole genome shotgun sequence of Deinococcus cellulosilyticus NBRC 106333.</title>
        <authorList>
            <person name="Hosoyama A."/>
            <person name="Uohara A."/>
            <person name="Ohji S."/>
            <person name="Ichikawa N."/>
        </authorList>
    </citation>
    <scope>NUCLEOTIDE SEQUENCE [LARGE SCALE GENOMIC DNA]</scope>
    <source>
        <strain evidence="6 7">NBRC 106333</strain>
    </source>
</reference>
<dbReference type="PRINTS" id="PR00080">
    <property type="entry name" value="SDRFAMILY"/>
</dbReference>
<dbReference type="NCBIfam" id="NF005495">
    <property type="entry name" value="PRK07109.1"/>
    <property type="match status" value="1"/>
</dbReference>
<dbReference type="EMBL" id="BJXB01000001">
    <property type="protein sequence ID" value="GEM44627.1"/>
    <property type="molecule type" value="Genomic_DNA"/>
</dbReference>
<proteinExistence type="inferred from homology"/>
<comment type="similarity">
    <text evidence="1 3">Belongs to the short-chain dehydrogenases/reductases (SDR) family.</text>
</comment>
<dbReference type="AlphaFoldDB" id="A0A511MWS7"/>
<evidence type="ECO:0000313" key="7">
    <source>
        <dbReference type="Proteomes" id="UP000321306"/>
    </source>
</evidence>
<sequence>MKRKPLNEQVMVITGASSGIGLATAQQAAKAGAKVVLAARNGQVLEKIVQDIQQAGGEATFVVADVSRREDVEKIAQHATEQYGGFDTWVNNAGVGLWGKIEDIPEEDARRLLDADFWGMVHGSLVALPTLKERGGALINLGSVESDVAFPLQAFYGASKHAIKAFTRSLRMELMHDRAPVSVTLIKPSAIASPFFQKARYYTGLQPWASPPHYSPKEVAHAILTTATRPHAEIHVGMAASALATFGMLAPGVTEWMFAKWVIYSELRRNPGQPRAGNLFETASEGVVEAEQHPVRTSYYTRLRLVPGAKLGMILILGVLLGMVVGRKR</sequence>
<keyword evidence="4" id="KW-0812">Transmembrane</keyword>
<dbReference type="Pfam" id="PF00106">
    <property type="entry name" value="adh_short"/>
    <property type="match status" value="1"/>
</dbReference>
<dbReference type="RefSeq" id="WP_222594669.1">
    <property type="nucleotide sequence ID" value="NZ_BJXB01000001.1"/>
</dbReference>
<evidence type="ECO:0000256" key="2">
    <source>
        <dbReference type="ARBA" id="ARBA00023002"/>
    </source>
</evidence>
<dbReference type="GO" id="GO:0016491">
    <property type="term" value="F:oxidoreductase activity"/>
    <property type="evidence" value="ECO:0007669"/>
    <property type="project" value="UniProtKB-KW"/>
</dbReference>
<dbReference type="SMART" id="SM00822">
    <property type="entry name" value="PKS_KR"/>
    <property type="match status" value="1"/>
</dbReference>
<feature type="transmembrane region" description="Helical" evidence="4">
    <location>
        <begin position="305"/>
        <end position="325"/>
    </location>
</feature>
<dbReference type="PANTHER" id="PTHR44196:SF1">
    <property type="entry name" value="DEHYDROGENASE_REDUCTASE SDR FAMILY MEMBER 7B"/>
    <property type="match status" value="1"/>
</dbReference>
<dbReference type="InterPro" id="IPR057326">
    <property type="entry name" value="KR_dom"/>
</dbReference>
<name>A0A511MWS7_DEIC1</name>
<keyword evidence="2" id="KW-0560">Oxidoreductase</keyword>
<organism evidence="6 7">
    <name type="scientific">Deinococcus cellulosilyticus (strain DSM 18568 / NBRC 106333 / KACC 11606 / 5516J-15)</name>
    <dbReference type="NCBI Taxonomy" id="1223518"/>
    <lineage>
        <taxon>Bacteria</taxon>
        <taxon>Thermotogati</taxon>
        <taxon>Deinococcota</taxon>
        <taxon>Deinococci</taxon>
        <taxon>Deinococcales</taxon>
        <taxon>Deinococcaceae</taxon>
        <taxon>Deinococcus</taxon>
    </lineage>
</organism>
<comment type="caution">
    <text evidence="6">The sequence shown here is derived from an EMBL/GenBank/DDBJ whole genome shotgun (WGS) entry which is preliminary data.</text>
</comment>
<evidence type="ECO:0000256" key="1">
    <source>
        <dbReference type="ARBA" id="ARBA00006484"/>
    </source>
</evidence>
<gene>
    <name evidence="6" type="ORF">DC3_02620</name>
</gene>
<dbReference type="InterPro" id="IPR020904">
    <property type="entry name" value="Sc_DH/Rdtase_CS"/>
</dbReference>
<dbReference type="Gene3D" id="3.40.50.720">
    <property type="entry name" value="NAD(P)-binding Rossmann-like Domain"/>
    <property type="match status" value="1"/>
</dbReference>
<accession>A0A511MWS7</accession>
<evidence type="ECO:0000256" key="3">
    <source>
        <dbReference type="RuleBase" id="RU000363"/>
    </source>
</evidence>
<keyword evidence="7" id="KW-1185">Reference proteome</keyword>
<evidence type="ECO:0000256" key="4">
    <source>
        <dbReference type="SAM" id="Phobius"/>
    </source>
</evidence>
<dbReference type="PRINTS" id="PR00081">
    <property type="entry name" value="GDHRDH"/>
</dbReference>
<dbReference type="GO" id="GO:0016020">
    <property type="term" value="C:membrane"/>
    <property type="evidence" value="ECO:0007669"/>
    <property type="project" value="TreeGrafter"/>
</dbReference>